<evidence type="ECO:0008006" key="4">
    <source>
        <dbReference type="Google" id="ProtNLM"/>
    </source>
</evidence>
<dbReference type="OrthoDB" id="194048at2"/>
<dbReference type="AlphaFoldDB" id="A0A191ZJQ1"/>
<protein>
    <recommendedName>
        <fullName evidence="4">Transporter</fullName>
    </recommendedName>
</protein>
<reference evidence="2 3" key="1">
    <citation type="submission" date="2016-06" db="EMBL/GenBank/DDBJ databases">
        <title>Insight into the functional genes involving in sulfur oxidation in Pearl River water.</title>
        <authorList>
            <person name="Luo J."/>
            <person name="Tan X."/>
            <person name="Lin W."/>
        </authorList>
    </citation>
    <scope>NUCLEOTIDE SEQUENCE [LARGE SCALE GENOMIC DNA]</scope>
    <source>
        <strain evidence="2 3">LS2</strain>
    </source>
</reference>
<sequence>MRYSQVLVATALLAGTAVAHADPKITLSNNAAFFQGKYGTDHTINIYYDATDVQVSDKKWKLKLTLPYLSVKNLPVGAQISSGGVVTGASTTQTRNASGMGDVWLSGQYTLLPAEGHVPSVSPYAKVKFGTASSSSGLGTGRNDYEAGVMFQQIASPKLFPFAKLGYRFIGKPAGSNYRNIATYQLGVTYAVSPRSFITPMFSGQQSMVRGNANPADAVLAWNYNVTDKGSGFQVYLDKGLSSGSANFGIGVGGQIVF</sequence>
<evidence type="ECO:0000256" key="1">
    <source>
        <dbReference type="SAM" id="SignalP"/>
    </source>
</evidence>
<evidence type="ECO:0000313" key="2">
    <source>
        <dbReference type="EMBL" id="ANJ68077.1"/>
    </source>
</evidence>
<proteinExistence type="predicted"/>
<keyword evidence="1" id="KW-0732">Signal</keyword>
<gene>
    <name evidence="2" type="ORF">A9404_12450</name>
</gene>
<name>A0A191ZJQ1_9GAMM</name>
<feature type="signal peptide" evidence="1">
    <location>
        <begin position="1"/>
        <end position="21"/>
    </location>
</feature>
<dbReference type="Pfam" id="PF13557">
    <property type="entry name" value="Phenol_MetA_deg"/>
    <property type="match status" value="1"/>
</dbReference>
<dbReference type="KEGG" id="haz:A9404_12450"/>
<organism evidence="2 3">
    <name type="scientific">Halothiobacillus diazotrophicus</name>
    <dbReference type="NCBI Taxonomy" id="1860122"/>
    <lineage>
        <taxon>Bacteria</taxon>
        <taxon>Pseudomonadati</taxon>
        <taxon>Pseudomonadota</taxon>
        <taxon>Gammaproteobacteria</taxon>
        <taxon>Chromatiales</taxon>
        <taxon>Halothiobacillaceae</taxon>
        <taxon>Halothiobacillus</taxon>
    </lineage>
</organism>
<keyword evidence="3" id="KW-1185">Reference proteome</keyword>
<feature type="chain" id="PRO_5008250449" description="Transporter" evidence="1">
    <location>
        <begin position="22"/>
        <end position="258"/>
    </location>
</feature>
<dbReference type="Proteomes" id="UP000078596">
    <property type="component" value="Chromosome"/>
</dbReference>
<dbReference type="STRING" id="1860122.A9404_12450"/>
<dbReference type="EMBL" id="CP016027">
    <property type="protein sequence ID" value="ANJ68077.1"/>
    <property type="molecule type" value="Genomic_DNA"/>
</dbReference>
<evidence type="ECO:0000313" key="3">
    <source>
        <dbReference type="Proteomes" id="UP000078596"/>
    </source>
</evidence>
<accession>A0A191ZJQ1</accession>
<dbReference type="RefSeq" id="WP_066102209.1">
    <property type="nucleotide sequence ID" value="NZ_CP016027.1"/>
</dbReference>
<dbReference type="InterPro" id="IPR025737">
    <property type="entry name" value="FApF"/>
</dbReference>